<sequence length="112" mass="12696">MNKYICQHFMAFGALKISPLTGKNKKGLCGAVNQRDDGELNKKSVASTEFGEILIYLPVRKKDNEGDNRSRRSEVDKNCLFSLDKKILCLTRSVYIDTHSEEFINGWTHGVL</sequence>
<proteinExistence type="predicted"/>
<dbReference type="EMBL" id="JAHRIP010018654">
    <property type="protein sequence ID" value="MEQ2286201.1"/>
    <property type="molecule type" value="Genomic_DNA"/>
</dbReference>
<gene>
    <name evidence="1" type="ORF">AMECASPLE_039839</name>
</gene>
<accession>A0ABV0XXV7</accession>
<keyword evidence="2" id="KW-1185">Reference proteome</keyword>
<comment type="caution">
    <text evidence="1">The sequence shown here is derived from an EMBL/GenBank/DDBJ whole genome shotgun (WGS) entry which is preliminary data.</text>
</comment>
<reference evidence="1 2" key="1">
    <citation type="submission" date="2021-06" db="EMBL/GenBank/DDBJ databases">
        <authorList>
            <person name="Palmer J.M."/>
        </authorList>
    </citation>
    <scope>NUCLEOTIDE SEQUENCE [LARGE SCALE GENOMIC DNA]</scope>
    <source>
        <strain evidence="1 2">AS_MEX2019</strain>
        <tissue evidence="1">Muscle</tissue>
    </source>
</reference>
<organism evidence="1 2">
    <name type="scientific">Ameca splendens</name>
    <dbReference type="NCBI Taxonomy" id="208324"/>
    <lineage>
        <taxon>Eukaryota</taxon>
        <taxon>Metazoa</taxon>
        <taxon>Chordata</taxon>
        <taxon>Craniata</taxon>
        <taxon>Vertebrata</taxon>
        <taxon>Euteleostomi</taxon>
        <taxon>Actinopterygii</taxon>
        <taxon>Neopterygii</taxon>
        <taxon>Teleostei</taxon>
        <taxon>Neoteleostei</taxon>
        <taxon>Acanthomorphata</taxon>
        <taxon>Ovalentaria</taxon>
        <taxon>Atherinomorphae</taxon>
        <taxon>Cyprinodontiformes</taxon>
        <taxon>Goodeidae</taxon>
        <taxon>Ameca</taxon>
    </lineage>
</organism>
<evidence type="ECO:0000313" key="2">
    <source>
        <dbReference type="Proteomes" id="UP001469553"/>
    </source>
</evidence>
<name>A0ABV0XXV7_9TELE</name>
<dbReference type="Proteomes" id="UP001469553">
    <property type="component" value="Unassembled WGS sequence"/>
</dbReference>
<evidence type="ECO:0000313" key="1">
    <source>
        <dbReference type="EMBL" id="MEQ2286201.1"/>
    </source>
</evidence>
<protein>
    <submittedName>
        <fullName evidence="1">Uncharacterized protein</fullName>
    </submittedName>
</protein>